<evidence type="ECO:0008006" key="4">
    <source>
        <dbReference type="Google" id="ProtNLM"/>
    </source>
</evidence>
<dbReference type="RefSeq" id="WP_132877296.1">
    <property type="nucleotide sequence ID" value="NZ_SLXQ01000004.1"/>
</dbReference>
<dbReference type="EMBL" id="SLXQ01000004">
    <property type="protein sequence ID" value="TCP53579.1"/>
    <property type="molecule type" value="Genomic_DNA"/>
</dbReference>
<protein>
    <recommendedName>
        <fullName evidence="4">Bacterial transcriptional activator domain-containing protein</fullName>
    </recommendedName>
</protein>
<comment type="caution">
    <text evidence="2">The sequence shown here is derived from an EMBL/GenBank/DDBJ whole genome shotgun (WGS) entry which is preliminary data.</text>
</comment>
<keyword evidence="3" id="KW-1185">Reference proteome</keyword>
<reference evidence="2 3" key="1">
    <citation type="submission" date="2019-03" db="EMBL/GenBank/DDBJ databases">
        <title>Genomic Encyclopedia of Type Strains, Phase IV (KMG-IV): sequencing the most valuable type-strain genomes for metagenomic binning, comparative biology and taxonomic classification.</title>
        <authorList>
            <person name="Goeker M."/>
        </authorList>
    </citation>
    <scope>NUCLEOTIDE SEQUENCE [LARGE SCALE GENOMIC DNA]</scope>
    <source>
        <strain evidence="2 3">DSM 45765</strain>
    </source>
</reference>
<feature type="region of interest" description="Disordered" evidence="1">
    <location>
        <begin position="337"/>
        <end position="367"/>
    </location>
</feature>
<evidence type="ECO:0000256" key="1">
    <source>
        <dbReference type="SAM" id="MobiDB-lite"/>
    </source>
</evidence>
<dbReference type="OrthoDB" id="8444614at2"/>
<dbReference type="AlphaFoldDB" id="A0A4R2QWR3"/>
<sequence length="669" mass="71460">MSASMAPMRLAQGNFWTSAPGVALWILLGAVLLGAVAALAETTRHRLRRRRAGSALAPGRWVFRDAKLAALLSTALAELHRGLRAKSRQAPGIQVVLAASDRIVVHLARPANQPPEPPWYVESGGPPGQSWAVNSADLRAGKPGPIPYRLLVTVGTSNGWRVLVNLAVSPGLVAIDGEPAAARRVLEDMVFELSSNPWSTGVSMLLGGFPDELVVPEPARVRQFASAVEAIGAAERRAWRGGATFATADGDPAGSDTTVLLLAQPPEEQYAARITRIAEDVHSSIVVLCLGGSHYARWVFLAGQEDQLQINPLGLRLDATSGGIAELRRQLKVTHGVGSVAPPPAEPARVATSPTAPPQGQPLAQEQPTVRIPAPENRPAGASGWQPAIRALSAPVFSTETRDKLWPAPVRVNVLGPLEVHAPGRLSAPRRALLSELAAAAALQPEGLSRHALSAAVGGPEAMATAMRELHEWLGLGTNGQPRLRELGGGWVVQADVRVDWHLFQELASVTEADNERARLVSALAMIRGELAAFGLVAMPLRSAEVHALVVRSVRRAADLASANRDFEVVEWALRKGIDLLPRAEGLWRALLLFYYEHDRTRLGAATAEMLAKLGGSEGHARLQPETSRLLSQLRREPDSWLTYPGAGRGVANESVRADPPTESIPTKR</sequence>
<organism evidence="2 3">
    <name type="scientific">Tamaricihabitans halophyticus</name>
    <dbReference type="NCBI Taxonomy" id="1262583"/>
    <lineage>
        <taxon>Bacteria</taxon>
        <taxon>Bacillati</taxon>
        <taxon>Actinomycetota</taxon>
        <taxon>Actinomycetes</taxon>
        <taxon>Pseudonocardiales</taxon>
        <taxon>Pseudonocardiaceae</taxon>
        <taxon>Tamaricihabitans</taxon>
    </lineage>
</organism>
<name>A0A4R2QWR3_9PSEU</name>
<accession>A0A4R2QWR3</accession>
<evidence type="ECO:0000313" key="2">
    <source>
        <dbReference type="EMBL" id="TCP53579.1"/>
    </source>
</evidence>
<dbReference type="Proteomes" id="UP000294911">
    <property type="component" value="Unassembled WGS sequence"/>
</dbReference>
<evidence type="ECO:0000313" key="3">
    <source>
        <dbReference type="Proteomes" id="UP000294911"/>
    </source>
</evidence>
<gene>
    <name evidence="2" type="ORF">EV191_104146</name>
</gene>
<proteinExistence type="predicted"/>
<feature type="region of interest" description="Disordered" evidence="1">
    <location>
        <begin position="640"/>
        <end position="669"/>
    </location>
</feature>